<evidence type="ECO:0000256" key="1">
    <source>
        <dbReference type="SAM" id="MobiDB-lite"/>
    </source>
</evidence>
<keyword evidence="3" id="KW-1185">Reference proteome</keyword>
<name>A0AAE0H2H1_9CHLO</name>
<feature type="compositionally biased region" description="Basic and acidic residues" evidence="1">
    <location>
        <begin position="271"/>
        <end position="292"/>
    </location>
</feature>
<reference evidence="2 3" key="1">
    <citation type="journal article" date="2015" name="Genome Biol. Evol.">
        <title>Comparative Genomics of a Bacterivorous Green Alga Reveals Evolutionary Causalities and Consequences of Phago-Mixotrophic Mode of Nutrition.</title>
        <authorList>
            <person name="Burns J.A."/>
            <person name="Paasch A."/>
            <person name="Narechania A."/>
            <person name="Kim E."/>
        </authorList>
    </citation>
    <scope>NUCLEOTIDE SEQUENCE [LARGE SCALE GENOMIC DNA]</scope>
    <source>
        <strain evidence="2 3">PLY_AMNH</strain>
    </source>
</reference>
<dbReference type="AlphaFoldDB" id="A0AAE0H2H1"/>
<evidence type="ECO:0000313" key="2">
    <source>
        <dbReference type="EMBL" id="KAK3288525.1"/>
    </source>
</evidence>
<evidence type="ECO:0000313" key="3">
    <source>
        <dbReference type="Proteomes" id="UP001190700"/>
    </source>
</evidence>
<comment type="caution">
    <text evidence="2">The sequence shown here is derived from an EMBL/GenBank/DDBJ whole genome shotgun (WGS) entry which is preliminary data.</text>
</comment>
<dbReference type="Proteomes" id="UP001190700">
    <property type="component" value="Unassembled WGS sequence"/>
</dbReference>
<proteinExistence type="predicted"/>
<dbReference type="EMBL" id="LGRX02000446">
    <property type="protein sequence ID" value="KAK3288525.1"/>
    <property type="molecule type" value="Genomic_DNA"/>
</dbReference>
<organism evidence="2 3">
    <name type="scientific">Cymbomonas tetramitiformis</name>
    <dbReference type="NCBI Taxonomy" id="36881"/>
    <lineage>
        <taxon>Eukaryota</taxon>
        <taxon>Viridiplantae</taxon>
        <taxon>Chlorophyta</taxon>
        <taxon>Pyramimonadophyceae</taxon>
        <taxon>Pyramimonadales</taxon>
        <taxon>Pyramimonadaceae</taxon>
        <taxon>Cymbomonas</taxon>
    </lineage>
</organism>
<sequence>MPMTGHDSPVMWWRSCLLVGSGKRRQVPVKEAPALMKRCSAAYAHFGGCLTFNGMPSTPEATAQLYNRVTKLEQLGELTQLMEAFRSCKAESEERDERQVNPIETFVASCEDSGSFEFLPRYQNGEALTRHLEAAAKDAARRIAEISQRKTQMLEECSKLVLALKLPNPEEYMEEVQNHIGSKVSSATVENLSQVVLQLNAWVETESLEKKAQKMKKDHALALRDVSDQAQKVDMKAKFSIELKPMESRIKEIEDKYGIDPKKRAALAAAEDTKKAPAESGHKFLRRGEGTSRRHSVFAKTPTQFVGMGTASSGMDKIK</sequence>
<gene>
    <name evidence="2" type="ORF">CYMTET_4001</name>
</gene>
<accession>A0AAE0H2H1</accession>
<feature type="region of interest" description="Disordered" evidence="1">
    <location>
        <begin position="268"/>
        <end position="295"/>
    </location>
</feature>
<protein>
    <submittedName>
        <fullName evidence="2">Uncharacterized protein</fullName>
    </submittedName>
</protein>